<dbReference type="Proteomes" id="UP001497382">
    <property type="component" value="Unassembled WGS sequence"/>
</dbReference>
<name>A0AAV2BQL0_9ARAC</name>
<keyword evidence="3" id="KW-1185">Reference proteome</keyword>
<proteinExistence type="predicted"/>
<feature type="transmembrane region" description="Helical" evidence="1">
    <location>
        <begin position="12"/>
        <end position="31"/>
    </location>
</feature>
<keyword evidence="1" id="KW-1133">Transmembrane helix</keyword>
<dbReference type="EMBL" id="CAXIEN010000464">
    <property type="protein sequence ID" value="CAL1298561.1"/>
    <property type="molecule type" value="Genomic_DNA"/>
</dbReference>
<sequence length="43" mass="5377">MKKRPFSSIVKELWRNEIFVFKIFLLLQIFWRFSTFQISPLQI</sequence>
<dbReference type="AlphaFoldDB" id="A0AAV2BQL0"/>
<gene>
    <name evidence="2" type="ORF">LARSCL_LOCUS20892</name>
</gene>
<evidence type="ECO:0000256" key="1">
    <source>
        <dbReference type="SAM" id="Phobius"/>
    </source>
</evidence>
<evidence type="ECO:0000313" key="2">
    <source>
        <dbReference type="EMBL" id="CAL1298561.1"/>
    </source>
</evidence>
<organism evidence="2 3">
    <name type="scientific">Larinioides sclopetarius</name>
    <dbReference type="NCBI Taxonomy" id="280406"/>
    <lineage>
        <taxon>Eukaryota</taxon>
        <taxon>Metazoa</taxon>
        <taxon>Ecdysozoa</taxon>
        <taxon>Arthropoda</taxon>
        <taxon>Chelicerata</taxon>
        <taxon>Arachnida</taxon>
        <taxon>Araneae</taxon>
        <taxon>Araneomorphae</taxon>
        <taxon>Entelegynae</taxon>
        <taxon>Araneoidea</taxon>
        <taxon>Araneidae</taxon>
        <taxon>Larinioides</taxon>
    </lineage>
</organism>
<comment type="caution">
    <text evidence="2">The sequence shown here is derived from an EMBL/GenBank/DDBJ whole genome shotgun (WGS) entry which is preliminary data.</text>
</comment>
<keyword evidence="1" id="KW-0812">Transmembrane</keyword>
<protein>
    <recommendedName>
        <fullName evidence="4">Ribosomal protein L32</fullName>
    </recommendedName>
</protein>
<reference evidence="2 3" key="1">
    <citation type="submission" date="2024-04" db="EMBL/GenBank/DDBJ databases">
        <authorList>
            <person name="Rising A."/>
            <person name="Reimegard J."/>
            <person name="Sonavane S."/>
            <person name="Akerstrom W."/>
            <person name="Nylinder S."/>
            <person name="Hedman E."/>
            <person name="Kallberg Y."/>
        </authorList>
    </citation>
    <scope>NUCLEOTIDE SEQUENCE [LARGE SCALE GENOMIC DNA]</scope>
</reference>
<evidence type="ECO:0008006" key="4">
    <source>
        <dbReference type="Google" id="ProtNLM"/>
    </source>
</evidence>
<evidence type="ECO:0000313" key="3">
    <source>
        <dbReference type="Proteomes" id="UP001497382"/>
    </source>
</evidence>
<accession>A0AAV2BQL0</accession>
<keyword evidence="1" id="KW-0472">Membrane</keyword>